<sequence length="126" mass="14762">MTNLLEETKNYLRDNNKTIDDIKWVGNNKFYFDVNEFLNIANVEYDSGYGAPEVAQDLLVVGDNWWLERHEYDGSEWWEYKEIPLKPNKKIELKALTISQAKKLGYDVSVGWENLKSINNIEGDNK</sequence>
<organism evidence="1 2">
    <name type="scientific">Candidatus Coprosoma intestinipullorum</name>
    <dbReference type="NCBI Taxonomy" id="2840752"/>
    <lineage>
        <taxon>Bacteria</taxon>
        <taxon>Bacillati</taxon>
        <taxon>Bacillota</taxon>
        <taxon>Bacillota incertae sedis</taxon>
        <taxon>Candidatus Coprosoma</taxon>
    </lineage>
</organism>
<dbReference type="AlphaFoldDB" id="A0A9D0ZRP0"/>
<evidence type="ECO:0000313" key="2">
    <source>
        <dbReference type="Proteomes" id="UP000886786"/>
    </source>
</evidence>
<dbReference type="Proteomes" id="UP000886786">
    <property type="component" value="Unassembled WGS sequence"/>
</dbReference>
<dbReference type="EMBL" id="DVFV01000096">
    <property type="protein sequence ID" value="HIQ91025.1"/>
    <property type="molecule type" value="Genomic_DNA"/>
</dbReference>
<name>A0A9D0ZRP0_9FIRM</name>
<reference evidence="1" key="1">
    <citation type="submission" date="2020-10" db="EMBL/GenBank/DDBJ databases">
        <authorList>
            <person name="Gilroy R."/>
        </authorList>
    </citation>
    <scope>NUCLEOTIDE SEQUENCE</scope>
    <source>
        <strain evidence="1">CHK147-3167</strain>
    </source>
</reference>
<comment type="caution">
    <text evidence="1">The sequence shown here is derived from an EMBL/GenBank/DDBJ whole genome shotgun (WGS) entry which is preliminary data.</text>
</comment>
<reference evidence="1" key="2">
    <citation type="journal article" date="2021" name="PeerJ">
        <title>Extensive microbial diversity within the chicken gut microbiome revealed by metagenomics and culture.</title>
        <authorList>
            <person name="Gilroy R."/>
            <person name="Ravi A."/>
            <person name="Getino M."/>
            <person name="Pursley I."/>
            <person name="Horton D.L."/>
            <person name="Alikhan N.F."/>
            <person name="Baker D."/>
            <person name="Gharbi K."/>
            <person name="Hall N."/>
            <person name="Watson M."/>
            <person name="Adriaenssens E.M."/>
            <person name="Foster-Nyarko E."/>
            <person name="Jarju S."/>
            <person name="Secka A."/>
            <person name="Antonio M."/>
            <person name="Oren A."/>
            <person name="Chaudhuri R.R."/>
            <person name="La Ragione R."/>
            <person name="Hildebrand F."/>
            <person name="Pallen M.J."/>
        </authorList>
    </citation>
    <scope>NUCLEOTIDE SEQUENCE</scope>
    <source>
        <strain evidence="1">CHK147-3167</strain>
    </source>
</reference>
<gene>
    <name evidence="1" type="ORF">IAB27_05330</name>
</gene>
<accession>A0A9D0ZRP0</accession>
<proteinExistence type="predicted"/>
<protein>
    <submittedName>
        <fullName evidence="1">Uncharacterized protein</fullName>
    </submittedName>
</protein>
<evidence type="ECO:0000313" key="1">
    <source>
        <dbReference type="EMBL" id="HIQ91025.1"/>
    </source>
</evidence>